<protein>
    <submittedName>
        <fullName evidence="2">Uncharacterized protein</fullName>
    </submittedName>
</protein>
<name>A0A2P2N0K2_RHIMU</name>
<proteinExistence type="predicted"/>
<dbReference type="EMBL" id="GGEC01055535">
    <property type="protein sequence ID" value="MBX36019.1"/>
    <property type="molecule type" value="Transcribed_RNA"/>
</dbReference>
<evidence type="ECO:0000313" key="2">
    <source>
        <dbReference type="EMBL" id="MBX36019.1"/>
    </source>
</evidence>
<keyword evidence="1" id="KW-0812">Transmembrane</keyword>
<organism evidence="2">
    <name type="scientific">Rhizophora mucronata</name>
    <name type="common">Asiatic mangrove</name>
    <dbReference type="NCBI Taxonomy" id="61149"/>
    <lineage>
        <taxon>Eukaryota</taxon>
        <taxon>Viridiplantae</taxon>
        <taxon>Streptophyta</taxon>
        <taxon>Embryophyta</taxon>
        <taxon>Tracheophyta</taxon>
        <taxon>Spermatophyta</taxon>
        <taxon>Magnoliopsida</taxon>
        <taxon>eudicotyledons</taxon>
        <taxon>Gunneridae</taxon>
        <taxon>Pentapetalae</taxon>
        <taxon>rosids</taxon>
        <taxon>fabids</taxon>
        <taxon>Malpighiales</taxon>
        <taxon>Rhizophoraceae</taxon>
        <taxon>Rhizophora</taxon>
    </lineage>
</organism>
<reference evidence="2" key="1">
    <citation type="submission" date="2018-02" db="EMBL/GenBank/DDBJ databases">
        <title>Rhizophora mucronata_Transcriptome.</title>
        <authorList>
            <person name="Meera S.P."/>
            <person name="Sreeshan A."/>
            <person name="Augustine A."/>
        </authorList>
    </citation>
    <scope>NUCLEOTIDE SEQUENCE</scope>
    <source>
        <tissue evidence="2">Leaf</tissue>
    </source>
</reference>
<dbReference type="AlphaFoldDB" id="A0A2P2N0K2"/>
<accession>A0A2P2N0K2</accession>
<evidence type="ECO:0000256" key="1">
    <source>
        <dbReference type="SAM" id="Phobius"/>
    </source>
</evidence>
<keyword evidence="1" id="KW-0472">Membrane</keyword>
<sequence>MPINNNIQSDSAFGVLIVCHYFEDDQLHEFILPTLLIPSILWVRRPIARKKKFILRACFLDTGLTCLDLVLSKLALACIAANVSDCSEHSGFVFGLGNYMAYLGLVVMDIKFYRLLK</sequence>
<keyword evidence="1" id="KW-1133">Transmembrane helix</keyword>
<feature type="transmembrane region" description="Helical" evidence="1">
    <location>
        <begin position="59"/>
        <end position="83"/>
    </location>
</feature>
<feature type="transmembrane region" description="Helical" evidence="1">
    <location>
        <begin position="89"/>
        <end position="108"/>
    </location>
</feature>